<dbReference type="InterPro" id="IPR051686">
    <property type="entry name" value="Lipoprotein_DolP"/>
</dbReference>
<organism evidence="3 4">
    <name type="scientific">Massilia consociata</name>
    <dbReference type="NCBI Taxonomy" id="760117"/>
    <lineage>
        <taxon>Bacteria</taxon>
        <taxon>Pseudomonadati</taxon>
        <taxon>Pseudomonadota</taxon>
        <taxon>Betaproteobacteria</taxon>
        <taxon>Burkholderiales</taxon>
        <taxon>Oxalobacteraceae</taxon>
        <taxon>Telluria group</taxon>
        <taxon>Massilia</taxon>
    </lineage>
</organism>
<dbReference type="PANTHER" id="PTHR34606">
    <property type="entry name" value="BON DOMAIN-CONTAINING PROTEIN"/>
    <property type="match status" value="1"/>
</dbReference>
<dbReference type="PROSITE" id="PS51257">
    <property type="entry name" value="PROKAR_LIPOPROTEIN"/>
    <property type="match status" value="1"/>
</dbReference>
<evidence type="ECO:0000259" key="2">
    <source>
        <dbReference type="PROSITE" id="PS50914"/>
    </source>
</evidence>
<dbReference type="InterPro" id="IPR014004">
    <property type="entry name" value="Transpt-assoc_nodulatn_dom_bac"/>
</dbReference>
<keyword evidence="1" id="KW-0732">Signal</keyword>
<protein>
    <submittedName>
        <fullName evidence="3">BON domain-containing protein</fullName>
    </submittedName>
</protein>
<feature type="signal peptide" evidence="1">
    <location>
        <begin position="1"/>
        <end position="23"/>
    </location>
</feature>
<name>A0ABV6FBR3_9BURK</name>
<dbReference type="RefSeq" id="WP_379677745.1">
    <property type="nucleotide sequence ID" value="NZ_JBHLWP010000004.1"/>
</dbReference>
<evidence type="ECO:0000313" key="3">
    <source>
        <dbReference type="EMBL" id="MFC0250965.1"/>
    </source>
</evidence>
<comment type="caution">
    <text evidence="3">The sequence shown here is derived from an EMBL/GenBank/DDBJ whole genome shotgun (WGS) entry which is preliminary data.</text>
</comment>
<gene>
    <name evidence="3" type="ORF">ACFFJK_03600</name>
</gene>
<feature type="domain" description="BON" evidence="2">
    <location>
        <begin position="36"/>
        <end position="104"/>
    </location>
</feature>
<reference evidence="3 4" key="1">
    <citation type="submission" date="2024-09" db="EMBL/GenBank/DDBJ databases">
        <authorList>
            <person name="Sun Q."/>
            <person name="Mori K."/>
        </authorList>
    </citation>
    <scope>NUCLEOTIDE SEQUENCE [LARGE SCALE GENOMIC DNA]</scope>
    <source>
        <strain evidence="3 4">CCM 7792</strain>
    </source>
</reference>
<dbReference type="InterPro" id="IPR007055">
    <property type="entry name" value="BON_dom"/>
</dbReference>
<feature type="chain" id="PRO_5046633649" evidence="1">
    <location>
        <begin position="24"/>
        <end position="108"/>
    </location>
</feature>
<evidence type="ECO:0000313" key="4">
    <source>
        <dbReference type="Proteomes" id="UP001589773"/>
    </source>
</evidence>
<dbReference type="Pfam" id="PF04972">
    <property type="entry name" value="BON"/>
    <property type="match status" value="1"/>
</dbReference>
<accession>A0ABV6FBR3</accession>
<sequence>MNLSYRIHLILLGVVLAVLSACAPSGTQRGTGEYIDDAAITTRIKAAFATDPEVKAHDVQVETYKGTVQLSGFVESPESAARAAQIARGIPGVREVRNAMVAKEKLRQ</sequence>
<proteinExistence type="predicted"/>
<dbReference type="Gene3D" id="3.30.1340.30">
    <property type="match status" value="1"/>
</dbReference>
<dbReference type="PANTHER" id="PTHR34606:SF16">
    <property type="entry name" value="BON DOMAIN-CONTAINING PROTEIN"/>
    <property type="match status" value="1"/>
</dbReference>
<evidence type="ECO:0000256" key="1">
    <source>
        <dbReference type="SAM" id="SignalP"/>
    </source>
</evidence>
<dbReference type="EMBL" id="JBHLWP010000004">
    <property type="protein sequence ID" value="MFC0250965.1"/>
    <property type="molecule type" value="Genomic_DNA"/>
</dbReference>
<dbReference type="SMART" id="SM00749">
    <property type="entry name" value="BON"/>
    <property type="match status" value="1"/>
</dbReference>
<dbReference type="PROSITE" id="PS50914">
    <property type="entry name" value="BON"/>
    <property type="match status" value="1"/>
</dbReference>
<keyword evidence="4" id="KW-1185">Reference proteome</keyword>
<dbReference type="Proteomes" id="UP001589773">
    <property type="component" value="Unassembled WGS sequence"/>
</dbReference>